<keyword evidence="4 5" id="KW-0472">Membrane</keyword>
<evidence type="ECO:0000313" key="7">
    <source>
        <dbReference type="Proteomes" id="UP001140513"/>
    </source>
</evidence>
<keyword evidence="3 5" id="KW-1133">Transmembrane helix</keyword>
<name>A0A9W8XQJ1_9PLEO</name>
<dbReference type="GeneID" id="80907965"/>
<dbReference type="Proteomes" id="UP001140513">
    <property type="component" value="Unassembled WGS sequence"/>
</dbReference>
<evidence type="ECO:0008006" key="8">
    <source>
        <dbReference type="Google" id="ProtNLM"/>
    </source>
</evidence>
<organism evidence="6 7">
    <name type="scientific">Didymosphaeria variabile</name>
    <dbReference type="NCBI Taxonomy" id="1932322"/>
    <lineage>
        <taxon>Eukaryota</taxon>
        <taxon>Fungi</taxon>
        <taxon>Dikarya</taxon>
        <taxon>Ascomycota</taxon>
        <taxon>Pezizomycotina</taxon>
        <taxon>Dothideomycetes</taxon>
        <taxon>Pleosporomycetidae</taxon>
        <taxon>Pleosporales</taxon>
        <taxon>Massarineae</taxon>
        <taxon>Didymosphaeriaceae</taxon>
        <taxon>Didymosphaeria</taxon>
    </lineage>
</organism>
<accession>A0A9W8XQJ1</accession>
<sequence length="214" mass="23139">MAGVGAVAFQGLAWVVALLMYTLYTQRLMTGELPSPPTRPGMYVSVGPAGYTAAGLISLATQASNVVPAAQFTQLALPDGDLIKTLGILCGLFIILFAFWFFCISTIAVIAGLRRMTFTLNWWAFIFPNAGLTLATIQIAGALNSDAIRGVSSALTILLVVMWLLVAILCIKAVWMGQLLWPGKDEDKTMKGIRWGRHGAFSESHSDAQKERED</sequence>
<dbReference type="InterPro" id="IPR030185">
    <property type="entry name" value="Mae1"/>
</dbReference>
<evidence type="ECO:0000256" key="3">
    <source>
        <dbReference type="ARBA" id="ARBA00022989"/>
    </source>
</evidence>
<dbReference type="PANTHER" id="PTHR31162">
    <property type="entry name" value="MALIC ACID TRANSPORT PROTEIN-RELATED"/>
    <property type="match status" value="1"/>
</dbReference>
<feature type="transmembrane region" description="Helical" evidence="5">
    <location>
        <begin position="6"/>
        <end position="24"/>
    </location>
</feature>
<evidence type="ECO:0000256" key="4">
    <source>
        <dbReference type="ARBA" id="ARBA00023136"/>
    </source>
</evidence>
<keyword evidence="7" id="KW-1185">Reference proteome</keyword>
<dbReference type="Pfam" id="PF03595">
    <property type="entry name" value="SLAC1"/>
    <property type="match status" value="1"/>
</dbReference>
<comment type="caution">
    <text evidence="6">The sequence shown here is derived from an EMBL/GenBank/DDBJ whole genome shotgun (WGS) entry which is preliminary data.</text>
</comment>
<gene>
    <name evidence="6" type="ORF">N0V89_004435</name>
</gene>
<feature type="transmembrane region" description="Helical" evidence="5">
    <location>
        <begin position="122"/>
        <end position="143"/>
    </location>
</feature>
<dbReference type="Gene3D" id="1.50.10.150">
    <property type="entry name" value="Voltage-dependent anion channel"/>
    <property type="match status" value="1"/>
</dbReference>
<dbReference type="RefSeq" id="XP_056073528.1">
    <property type="nucleotide sequence ID" value="XM_056213220.1"/>
</dbReference>
<dbReference type="InterPro" id="IPR038665">
    <property type="entry name" value="Voltage-dep_anion_channel_sf"/>
</dbReference>
<protein>
    <recommendedName>
        <fullName evidence="8">C4-dicarboxylate transporter/malic acid transport protein</fullName>
    </recommendedName>
</protein>
<dbReference type="InterPro" id="IPR004695">
    <property type="entry name" value="SLAC1/Mae1/Ssu1/TehA"/>
</dbReference>
<evidence type="ECO:0000256" key="2">
    <source>
        <dbReference type="ARBA" id="ARBA00022692"/>
    </source>
</evidence>
<dbReference type="AlphaFoldDB" id="A0A9W8XQJ1"/>
<proteinExistence type="predicted"/>
<dbReference type="OrthoDB" id="2901184at2759"/>
<evidence type="ECO:0000256" key="5">
    <source>
        <dbReference type="SAM" id="Phobius"/>
    </source>
</evidence>
<feature type="transmembrane region" description="Helical" evidence="5">
    <location>
        <begin position="86"/>
        <end position="110"/>
    </location>
</feature>
<reference evidence="6" key="1">
    <citation type="submission" date="2022-10" db="EMBL/GenBank/DDBJ databases">
        <title>Tapping the CABI collections for fungal endophytes: first genome assemblies for Collariella, Neodidymelliopsis, Ascochyta clinopodiicola, Didymella pomorum, Didymosphaeria variabile, Neocosmospora piperis and Neocucurbitaria cava.</title>
        <authorList>
            <person name="Hill R."/>
        </authorList>
    </citation>
    <scope>NUCLEOTIDE SEQUENCE</scope>
    <source>
        <strain evidence="6">IMI 356815</strain>
    </source>
</reference>
<comment type="subcellular location">
    <subcellularLocation>
        <location evidence="1">Membrane</location>
        <topology evidence="1">Multi-pass membrane protein</topology>
    </subcellularLocation>
</comment>
<evidence type="ECO:0000256" key="1">
    <source>
        <dbReference type="ARBA" id="ARBA00004141"/>
    </source>
</evidence>
<evidence type="ECO:0000313" key="6">
    <source>
        <dbReference type="EMBL" id="KAJ4356402.1"/>
    </source>
</evidence>
<dbReference type="EMBL" id="JAPEUX010000003">
    <property type="protein sequence ID" value="KAJ4356402.1"/>
    <property type="molecule type" value="Genomic_DNA"/>
</dbReference>
<dbReference type="GO" id="GO:0015140">
    <property type="term" value="F:malate transmembrane transporter activity"/>
    <property type="evidence" value="ECO:0007669"/>
    <property type="project" value="InterPro"/>
</dbReference>
<keyword evidence="2 5" id="KW-0812">Transmembrane</keyword>
<feature type="transmembrane region" description="Helical" evidence="5">
    <location>
        <begin position="155"/>
        <end position="175"/>
    </location>
</feature>
<dbReference type="PANTHER" id="PTHR31162:SF0">
    <property type="entry name" value="MALIC ACID TRANSPORT PROTEIN"/>
    <property type="match status" value="1"/>
</dbReference>
<dbReference type="GO" id="GO:0016020">
    <property type="term" value="C:membrane"/>
    <property type="evidence" value="ECO:0007669"/>
    <property type="project" value="UniProtKB-SubCell"/>
</dbReference>